<protein>
    <submittedName>
        <fullName evidence="1">Uncharacterized protein</fullName>
    </submittedName>
</protein>
<dbReference type="Proteomes" id="UP000188533">
    <property type="component" value="Unassembled WGS sequence"/>
</dbReference>
<dbReference type="EMBL" id="BDGU01000190">
    <property type="protein sequence ID" value="GAW04393.1"/>
    <property type="molecule type" value="Genomic_DNA"/>
</dbReference>
<evidence type="ECO:0000313" key="2">
    <source>
        <dbReference type="Proteomes" id="UP000188533"/>
    </source>
</evidence>
<accession>A0A1Q3EAY1</accession>
<dbReference type="AlphaFoldDB" id="A0A1Q3EAY1"/>
<name>A0A1Q3EAY1_LENED</name>
<evidence type="ECO:0000313" key="1">
    <source>
        <dbReference type="EMBL" id="GAW04393.1"/>
    </source>
</evidence>
<comment type="caution">
    <text evidence="1">The sequence shown here is derived from an EMBL/GenBank/DDBJ whole genome shotgun (WGS) entry which is preliminary data.</text>
</comment>
<proteinExistence type="predicted"/>
<organism evidence="1 2">
    <name type="scientific">Lentinula edodes</name>
    <name type="common">Shiitake mushroom</name>
    <name type="synonym">Lentinus edodes</name>
    <dbReference type="NCBI Taxonomy" id="5353"/>
    <lineage>
        <taxon>Eukaryota</taxon>
        <taxon>Fungi</taxon>
        <taxon>Dikarya</taxon>
        <taxon>Basidiomycota</taxon>
        <taxon>Agaricomycotina</taxon>
        <taxon>Agaricomycetes</taxon>
        <taxon>Agaricomycetidae</taxon>
        <taxon>Agaricales</taxon>
        <taxon>Marasmiineae</taxon>
        <taxon>Omphalotaceae</taxon>
        <taxon>Lentinula</taxon>
    </lineage>
</organism>
<gene>
    <name evidence="1" type="ORF">LENED_006178</name>
</gene>
<keyword evidence="2" id="KW-1185">Reference proteome</keyword>
<sequence length="159" mass="17460">MGEKWRVAPVSITSPFLEIRHTKIILVLSVHNKRHLSASSLVDSADADLFLHYHLQEPNKKFDPLGTRLAALAAERAEFTASFLDQELTRNTTALANQARHTTFEAGVSALMGGLSSMTEQSCFQRILQSCASFASYSSRASMHFSYSSSVNGVALPVR</sequence>
<reference evidence="1 2" key="1">
    <citation type="submission" date="2016-08" db="EMBL/GenBank/DDBJ databases">
        <authorList>
            <consortium name="Lentinula edodes genome sequencing consortium"/>
            <person name="Sakamoto Y."/>
            <person name="Nakade K."/>
            <person name="Sato S."/>
            <person name="Yoshida Y."/>
            <person name="Miyazaki K."/>
            <person name="Natsume S."/>
            <person name="Konno N."/>
        </authorList>
    </citation>
    <scope>NUCLEOTIDE SEQUENCE [LARGE SCALE GENOMIC DNA]</scope>
    <source>
        <strain evidence="1 2">NBRC 111202</strain>
    </source>
</reference>
<reference evidence="1 2" key="2">
    <citation type="submission" date="2017-02" db="EMBL/GenBank/DDBJ databases">
        <title>A genome survey and senescence transcriptome analysis in Lentinula edodes.</title>
        <authorList>
            <person name="Sakamoto Y."/>
            <person name="Nakade K."/>
            <person name="Sato S."/>
            <person name="Yoshida Y."/>
            <person name="Miyazaki K."/>
            <person name="Natsume S."/>
            <person name="Konno N."/>
        </authorList>
    </citation>
    <scope>NUCLEOTIDE SEQUENCE [LARGE SCALE GENOMIC DNA]</scope>
    <source>
        <strain evidence="1 2">NBRC 111202</strain>
    </source>
</reference>